<evidence type="ECO:0000256" key="1">
    <source>
        <dbReference type="SAM" id="MobiDB-lite"/>
    </source>
</evidence>
<evidence type="ECO:0000313" key="2">
    <source>
        <dbReference type="EMBL" id="QES45393.1"/>
    </source>
</evidence>
<feature type="region of interest" description="Disordered" evidence="1">
    <location>
        <begin position="65"/>
        <end position="90"/>
    </location>
</feature>
<name>A0A5P2CSJ9_STRVZ</name>
<organism evidence="2 3">
    <name type="scientific">Streptomyces venezuelae</name>
    <dbReference type="NCBI Taxonomy" id="54571"/>
    <lineage>
        <taxon>Bacteria</taxon>
        <taxon>Bacillati</taxon>
        <taxon>Actinomycetota</taxon>
        <taxon>Actinomycetes</taxon>
        <taxon>Kitasatosporales</taxon>
        <taxon>Streptomycetaceae</taxon>
        <taxon>Streptomyces</taxon>
    </lineage>
</organism>
<gene>
    <name evidence="2" type="ORF">DEJ49_34275</name>
</gene>
<proteinExistence type="predicted"/>
<protein>
    <submittedName>
        <fullName evidence="2">Uncharacterized protein</fullName>
    </submittedName>
</protein>
<evidence type="ECO:0000313" key="3">
    <source>
        <dbReference type="Proteomes" id="UP000324015"/>
    </source>
</evidence>
<reference evidence="2 3" key="1">
    <citation type="submission" date="2018-05" db="EMBL/GenBank/DDBJ databases">
        <title>Streptomyces venezuelae.</title>
        <authorList>
            <person name="Kim W."/>
            <person name="Lee N."/>
            <person name="Cho B.-K."/>
        </authorList>
    </citation>
    <scope>NUCLEOTIDE SEQUENCE [LARGE SCALE GENOMIC DNA]</scope>
    <source>
        <strain evidence="2 3">ATCC 14585</strain>
    </source>
</reference>
<feature type="region of interest" description="Disordered" evidence="1">
    <location>
        <begin position="108"/>
        <end position="131"/>
    </location>
</feature>
<sequence>MARAVVEPALRELMQQCADGREHSATVTLGGDGFDMHAHVRVRATAPGRFEVALACWVANKDTARYFGDSPPSRDEARLPPEGTATPDGSLTARVIGHLATRLEAVDAPRPDRDGHLAITVPEAAPRGGTD</sequence>
<accession>A0A5P2CSJ9</accession>
<dbReference type="EMBL" id="CP029191">
    <property type="protein sequence ID" value="QES45393.1"/>
    <property type="molecule type" value="Genomic_DNA"/>
</dbReference>
<dbReference type="Proteomes" id="UP000324015">
    <property type="component" value="Chromosome"/>
</dbReference>
<dbReference type="AlphaFoldDB" id="A0A5P2CSJ9"/>